<dbReference type="Pfam" id="PF01258">
    <property type="entry name" value="zf-dskA_traR"/>
    <property type="match status" value="1"/>
</dbReference>
<dbReference type="InterPro" id="IPR000962">
    <property type="entry name" value="Znf_DskA_TraR"/>
</dbReference>
<keyword evidence="1" id="KW-0479">Metal-binding</keyword>
<dbReference type="EMBL" id="UOEH01000059">
    <property type="protein sequence ID" value="VAV91265.1"/>
    <property type="molecule type" value="Genomic_DNA"/>
</dbReference>
<organism evidence="5">
    <name type="scientific">hydrothermal vent metagenome</name>
    <dbReference type="NCBI Taxonomy" id="652676"/>
    <lineage>
        <taxon>unclassified sequences</taxon>
        <taxon>metagenomes</taxon>
        <taxon>ecological metagenomes</taxon>
    </lineage>
</organism>
<keyword evidence="3" id="KW-0862">Zinc</keyword>
<sequence length="126" mass="13904">MADDMESELPAMTDAERARFKTILTARRAELAGLSRNSSAARQPVELDQQSVGRLTRQDAIQQQAMAKAQEVRRVNEQRKIDAALIRIDADDYGWCEECGEAIVVRRLEIDPTALRCAVCAGAISG</sequence>
<evidence type="ECO:0000313" key="5">
    <source>
        <dbReference type="EMBL" id="VAV91265.1"/>
    </source>
</evidence>
<gene>
    <name evidence="5" type="ORF">MNBD_ALPHA05-1457</name>
</gene>
<dbReference type="PROSITE" id="PS51128">
    <property type="entry name" value="ZF_DKSA_2"/>
    <property type="match status" value="1"/>
</dbReference>
<name>A0A3B0S7T3_9ZZZZ</name>
<dbReference type="GO" id="GO:0008270">
    <property type="term" value="F:zinc ion binding"/>
    <property type="evidence" value="ECO:0007669"/>
    <property type="project" value="UniProtKB-KW"/>
</dbReference>
<proteinExistence type="predicted"/>
<dbReference type="Gene3D" id="1.20.120.910">
    <property type="entry name" value="DksA, coiled-coil domain"/>
    <property type="match status" value="1"/>
</dbReference>
<dbReference type="PANTHER" id="PTHR33823">
    <property type="entry name" value="RNA POLYMERASE-BINDING TRANSCRIPTION FACTOR DKSA-RELATED"/>
    <property type="match status" value="1"/>
</dbReference>
<keyword evidence="2" id="KW-0863">Zinc-finger</keyword>
<evidence type="ECO:0000256" key="1">
    <source>
        <dbReference type="ARBA" id="ARBA00022723"/>
    </source>
</evidence>
<reference evidence="5" key="1">
    <citation type="submission" date="2018-06" db="EMBL/GenBank/DDBJ databases">
        <authorList>
            <person name="Zhirakovskaya E."/>
        </authorList>
    </citation>
    <scope>NUCLEOTIDE SEQUENCE</scope>
</reference>
<evidence type="ECO:0000259" key="4">
    <source>
        <dbReference type="Pfam" id="PF01258"/>
    </source>
</evidence>
<dbReference type="SUPFAM" id="SSF57716">
    <property type="entry name" value="Glucocorticoid receptor-like (DNA-binding domain)"/>
    <property type="match status" value="1"/>
</dbReference>
<dbReference type="InterPro" id="IPR020458">
    <property type="entry name" value="Znf_DskA_TraR_CS"/>
</dbReference>
<protein>
    <recommendedName>
        <fullName evidence="4">Zinc finger DksA/TraR C4-type domain-containing protein</fullName>
    </recommendedName>
</protein>
<evidence type="ECO:0000256" key="3">
    <source>
        <dbReference type="ARBA" id="ARBA00022833"/>
    </source>
</evidence>
<evidence type="ECO:0000256" key="2">
    <source>
        <dbReference type="ARBA" id="ARBA00022771"/>
    </source>
</evidence>
<accession>A0A3B0S7T3</accession>
<dbReference type="PROSITE" id="PS01102">
    <property type="entry name" value="ZF_DKSA_1"/>
    <property type="match status" value="1"/>
</dbReference>
<dbReference type="AlphaFoldDB" id="A0A3B0S7T3"/>
<dbReference type="PANTHER" id="PTHR33823:SF2">
    <property type="entry name" value="RNA POLYMERASE-BINDING TRANSCRIPTION FACTOR DKSA"/>
    <property type="match status" value="1"/>
</dbReference>
<feature type="domain" description="Zinc finger DksA/TraR C4-type" evidence="4">
    <location>
        <begin position="92"/>
        <end position="123"/>
    </location>
</feature>